<sequence length="119" mass="12564">MTASAAPIETHPSCVNAGMTKSCVVTSPRHQKAITKLKMANAMRVCKRPDDLVPAKLTPTKSNIVRVWVSSGLAKGAGSKACRKLAASVTAAGTPTGITLRNNHATARSRRGLNAWRTK</sequence>
<name>A0A655UGC5_VIBCL</name>
<evidence type="ECO:0000313" key="2">
    <source>
        <dbReference type="Proteomes" id="UP000044806"/>
    </source>
</evidence>
<dbReference type="EMBL" id="CWOW01000012">
    <property type="protein sequence ID" value="CSA78438.1"/>
    <property type="molecule type" value="Genomic_DNA"/>
</dbReference>
<evidence type="ECO:0000313" key="1">
    <source>
        <dbReference type="EMBL" id="CSA78438.1"/>
    </source>
</evidence>
<reference evidence="1 2" key="1">
    <citation type="submission" date="2015-07" db="EMBL/GenBank/DDBJ databases">
        <authorList>
            <consortium name="Pathogen Informatics"/>
        </authorList>
    </citation>
    <scope>NUCLEOTIDE SEQUENCE [LARGE SCALE GENOMIC DNA]</scope>
    <source>
        <strain evidence="1 2">A51</strain>
    </source>
</reference>
<dbReference type="Proteomes" id="UP000044806">
    <property type="component" value="Unassembled WGS sequence"/>
</dbReference>
<organism evidence="1 2">
    <name type="scientific">Vibrio cholerae</name>
    <dbReference type="NCBI Taxonomy" id="666"/>
    <lineage>
        <taxon>Bacteria</taxon>
        <taxon>Pseudomonadati</taxon>
        <taxon>Pseudomonadota</taxon>
        <taxon>Gammaproteobacteria</taxon>
        <taxon>Vibrionales</taxon>
        <taxon>Vibrionaceae</taxon>
        <taxon>Vibrio</taxon>
    </lineage>
</organism>
<protein>
    <submittedName>
        <fullName evidence="1">Uncharacterized protein</fullName>
    </submittedName>
</protein>
<proteinExistence type="predicted"/>
<accession>A0A655UGC5</accession>
<dbReference type="AlphaFoldDB" id="A0A655UGC5"/>
<gene>
    <name evidence="1" type="ORF">ERS013165_02409</name>
</gene>